<feature type="signal peptide" evidence="1">
    <location>
        <begin position="1"/>
        <end position="26"/>
    </location>
</feature>
<dbReference type="SMR" id="C7SZ47"/>
<protein>
    <submittedName>
        <fullName evidence="2">Phospholipase D</fullName>
        <ecNumber evidence="2">3.1.4.41</ecNumber>
    </submittedName>
</protein>
<gene>
    <name evidence="2" type="primary">pld</name>
</gene>
<keyword evidence="2" id="KW-0378">Hydrolase</keyword>
<dbReference type="InterPro" id="IPR017946">
    <property type="entry name" value="PLC-like_Pdiesterase_TIM-brl"/>
</dbReference>
<proteinExistence type="predicted"/>
<reference evidence="2" key="1">
    <citation type="journal article" date="2010" name="BMC Microbiol.">
        <title>Phospholipase D promotes Arcanobacterium haemolyticum adhesion via lipid raft remodeling and host cell death following bacterial invasion.</title>
        <authorList>
            <person name="Lucas E.A."/>
            <person name="Billington S.J."/>
            <person name="Carlson P."/>
            <person name="McGee D.J."/>
            <person name="Jost B.H."/>
        </authorList>
    </citation>
    <scope>NUCLEOTIDE SEQUENCE</scope>
    <source>
        <strain evidence="2">ATCC 9345</strain>
    </source>
</reference>
<keyword evidence="1" id="KW-0732">Signal</keyword>
<dbReference type="SUPFAM" id="SSF51695">
    <property type="entry name" value="PLC-like phosphodiesterases"/>
    <property type="match status" value="1"/>
</dbReference>
<dbReference type="GO" id="GO:0016042">
    <property type="term" value="P:lipid catabolic process"/>
    <property type="evidence" value="ECO:0007669"/>
    <property type="project" value="InterPro"/>
</dbReference>
<accession>C7SZ47</accession>
<organism evidence="2">
    <name type="scientific">Arcanobacterium haemolyticum (strain ATCC 9345 / DSM 20595 / CCM 5947 / CCUG 17215 / LMG 16163 / NBRC 15585 / NCTC 8452 / 11018)</name>
    <dbReference type="NCBI Taxonomy" id="644284"/>
    <lineage>
        <taxon>Bacteria</taxon>
        <taxon>Bacillati</taxon>
        <taxon>Actinomycetota</taxon>
        <taxon>Actinomycetes</taxon>
        <taxon>Actinomycetales</taxon>
        <taxon>Actinomycetaceae</taxon>
        <taxon>Arcanobacterium</taxon>
    </lineage>
</organism>
<name>C7SZ47_ARCHD</name>
<evidence type="ECO:0000313" key="2">
    <source>
        <dbReference type="EMBL" id="ACV44206.1"/>
    </source>
</evidence>
<dbReference type="RefSeq" id="WP_041640381.1">
    <property type="nucleotide sequence ID" value="NC_014218.1"/>
</dbReference>
<sequence length="309" mass="34663">MKTRKKIALALSLLTGFMLPIGSAAAAPLAQEQPTTGNRPVYAIAHRVLTKQSVDDAIKIGANALEIDFTAWRRGWWADHDGLPTSAGDTAEDILKYIAQKRREGNNITFVWFDIKNPDYCKDQNSVCSITKLRDLARQTIEQEGVRALFGFYKTVGGVGWNTIANNLNDKEAVALSGRKDDIMKDFKQYENKIKPQQRVADNGYYNLSYGFGGCYRDENQTCDQLRLAGEERKKGNLGKTFGWTVSTGQEYLAADLLNKAEVDGMIFGFKTTYFYDHADTRNAFAGIKNWVDAHQGTHHMATNKDIPW</sequence>
<dbReference type="PIRSF" id="PIRSF016632">
    <property type="entry name" value="Phospholipase_actinobac/fun"/>
    <property type="match status" value="1"/>
</dbReference>
<dbReference type="InterPro" id="IPR016674">
    <property type="entry name" value="SMase_D/PLipase_D"/>
</dbReference>
<dbReference type="GO" id="GO:0050290">
    <property type="term" value="F:sphingomyelin phosphodiesterase D activity"/>
    <property type="evidence" value="ECO:0007669"/>
    <property type="project" value="UniProtKB-EC"/>
</dbReference>
<dbReference type="OrthoDB" id="5148758at2"/>
<dbReference type="EMBL" id="FJ766092">
    <property type="protein sequence ID" value="ACV44206.1"/>
    <property type="molecule type" value="Genomic_DNA"/>
</dbReference>
<dbReference type="EC" id="3.1.4.41" evidence="2"/>
<dbReference type="Gene3D" id="3.20.20.190">
    <property type="entry name" value="Phosphatidylinositol (PI) phosphodiesterase"/>
    <property type="match status" value="1"/>
</dbReference>
<feature type="chain" id="PRO_5002984387" evidence="1">
    <location>
        <begin position="27"/>
        <end position="309"/>
    </location>
</feature>
<dbReference type="BRENDA" id="3.1.4.41">
    <property type="organism ID" value="1651"/>
</dbReference>
<evidence type="ECO:0000256" key="1">
    <source>
        <dbReference type="SAM" id="SignalP"/>
    </source>
</evidence>
<dbReference type="AlphaFoldDB" id="C7SZ47"/>